<keyword evidence="2" id="KW-1185">Reference proteome</keyword>
<feature type="non-terminal residue" evidence="1">
    <location>
        <position position="1"/>
    </location>
</feature>
<gene>
    <name evidence="1" type="ORF">chiPu_0033166</name>
</gene>
<reference evidence="1 2" key="1">
    <citation type="journal article" date="2018" name="Nat. Ecol. Evol.">
        <title>Shark genomes provide insights into elasmobranch evolution and the origin of vertebrates.</title>
        <authorList>
            <person name="Hara Y"/>
            <person name="Yamaguchi K"/>
            <person name="Onimaru K"/>
            <person name="Kadota M"/>
            <person name="Koyanagi M"/>
            <person name="Keeley SD"/>
            <person name="Tatsumi K"/>
            <person name="Tanaka K"/>
            <person name="Motone F"/>
            <person name="Kageyama Y"/>
            <person name="Nozu R"/>
            <person name="Adachi N"/>
            <person name="Nishimura O"/>
            <person name="Nakagawa R"/>
            <person name="Tanegashima C"/>
            <person name="Kiyatake I"/>
            <person name="Matsumoto R"/>
            <person name="Murakumo K"/>
            <person name="Nishida K"/>
            <person name="Terakita A"/>
            <person name="Kuratani S"/>
            <person name="Sato K"/>
            <person name="Hyodo S Kuraku.S."/>
        </authorList>
    </citation>
    <scope>NUCLEOTIDE SEQUENCE [LARGE SCALE GENOMIC DNA]</scope>
</reference>
<proteinExistence type="predicted"/>
<sequence>GCHLAQRAIEGLRAQEECAVQDHTIDVALQDAGVDQSEERLEQHLADAIEALLEWPGLGSCELCGTGRKTLHDAVELNVVAVADHEPLRQRITDLPDPDLQRAAVADQTGGIQSDRIFGVADRLGRRREQREIGVGTVEHGGEFIRRQIAGSRHERQFRIDLAEQLE</sequence>
<organism evidence="1 2">
    <name type="scientific">Chiloscyllium punctatum</name>
    <name type="common">Brownbanded bambooshark</name>
    <name type="synonym">Hemiscyllium punctatum</name>
    <dbReference type="NCBI Taxonomy" id="137246"/>
    <lineage>
        <taxon>Eukaryota</taxon>
        <taxon>Metazoa</taxon>
        <taxon>Chordata</taxon>
        <taxon>Craniata</taxon>
        <taxon>Vertebrata</taxon>
        <taxon>Chondrichthyes</taxon>
        <taxon>Elasmobranchii</taxon>
        <taxon>Galeomorphii</taxon>
        <taxon>Galeoidea</taxon>
        <taxon>Orectolobiformes</taxon>
        <taxon>Hemiscylliidae</taxon>
        <taxon>Chiloscyllium</taxon>
    </lineage>
</organism>
<evidence type="ECO:0000313" key="1">
    <source>
        <dbReference type="EMBL" id="GCC49018.1"/>
    </source>
</evidence>
<dbReference type="EMBL" id="BEZZ01255961">
    <property type="protein sequence ID" value="GCC49018.1"/>
    <property type="molecule type" value="Genomic_DNA"/>
</dbReference>
<accession>A0A401U294</accession>
<dbReference type="AlphaFoldDB" id="A0A401U294"/>
<protein>
    <submittedName>
        <fullName evidence="1">Uncharacterized protein</fullName>
    </submittedName>
</protein>
<evidence type="ECO:0000313" key="2">
    <source>
        <dbReference type="Proteomes" id="UP000287033"/>
    </source>
</evidence>
<name>A0A401U294_CHIPU</name>
<dbReference type="Proteomes" id="UP000287033">
    <property type="component" value="Unassembled WGS sequence"/>
</dbReference>
<comment type="caution">
    <text evidence="1">The sequence shown here is derived from an EMBL/GenBank/DDBJ whole genome shotgun (WGS) entry which is preliminary data.</text>
</comment>